<name>A0ABT3ZRB5_9BURK</name>
<proteinExistence type="predicted"/>
<dbReference type="RefSeq" id="WP_267848383.1">
    <property type="nucleotide sequence ID" value="NZ_JAPMXC010000005.1"/>
</dbReference>
<reference evidence="1" key="1">
    <citation type="submission" date="2022-11" db="EMBL/GenBank/DDBJ databases">
        <title>Robbsia betulipollinis sp. nov., isolated from pollen of birch (Betula pendula).</title>
        <authorList>
            <person name="Shi H."/>
            <person name="Ambika Manirajan B."/>
            <person name="Ratering S."/>
            <person name="Geissler-Plaum R."/>
            <person name="Schnell S."/>
        </authorList>
    </citation>
    <scope>NUCLEOTIDE SEQUENCE</scope>
    <source>
        <strain evidence="1">Bb-Pol-6</strain>
    </source>
</reference>
<dbReference type="Proteomes" id="UP001082899">
    <property type="component" value="Unassembled WGS sequence"/>
</dbReference>
<organism evidence="1 2">
    <name type="scientific">Robbsia betulipollinis</name>
    <dbReference type="NCBI Taxonomy" id="2981849"/>
    <lineage>
        <taxon>Bacteria</taxon>
        <taxon>Pseudomonadati</taxon>
        <taxon>Pseudomonadota</taxon>
        <taxon>Betaproteobacteria</taxon>
        <taxon>Burkholderiales</taxon>
        <taxon>Burkholderiaceae</taxon>
        <taxon>Robbsia</taxon>
    </lineage>
</organism>
<keyword evidence="2" id="KW-1185">Reference proteome</keyword>
<comment type="caution">
    <text evidence="1">The sequence shown here is derived from an EMBL/GenBank/DDBJ whole genome shotgun (WGS) entry which is preliminary data.</text>
</comment>
<gene>
    <name evidence="1" type="ORF">OVY01_14955</name>
</gene>
<evidence type="ECO:0000313" key="1">
    <source>
        <dbReference type="EMBL" id="MCY0388490.1"/>
    </source>
</evidence>
<accession>A0ABT3ZRB5</accession>
<evidence type="ECO:0000313" key="2">
    <source>
        <dbReference type="Proteomes" id="UP001082899"/>
    </source>
</evidence>
<sequence>MVVTPPLEFHGVPDSLKPVMQNLQHGAPWFPPDMYVSVTMDPDFHEYEPEAEGTTGLDISIDNKLVAAITLPYAQDVTTNDGAGRALYCYFHEYVGHAMIGAQTDSKLLPDLLEAVEHKRLYQPNEMGERPWHYMVKANLHRIPSASRSEFLRTYAKDMAVLAGKDMEAKQAKPSLNSDTVVPTFLAGMAWYQELQSKADTPNDAFWHVTPAEHDRYANANPMRLTRQDMADNDFYG</sequence>
<dbReference type="EMBL" id="JAPMXC010000005">
    <property type="protein sequence ID" value="MCY0388490.1"/>
    <property type="molecule type" value="Genomic_DNA"/>
</dbReference>
<protein>
    <submittedName>
        <fullName evidence="1">Uncharacterized protein</fullName>
    </submittedName>
</protein>